<evidence type="ECO:0000256" key="1">
    <source>
        <dbReference type="ARBA" id="ARBA00022729"/>
    </source>
</evidence>
<dbReference type="RefSeq" id="WP_237239632.1">
    <property type="nucleotide sequence ID" value="NZ_JAKKDU010000008.1"/>
</dbReference>
<accession>A0AAE3ENQ8</accession>
<dbReference type="GO" id="GO:0004601">
    <property type="term" value="F:peroxidase activity"/>
    <property type="evidence" value="ECO:0007669"/>
    <property type="project" value="InterPro"/>
</dbReference>
<dbReference type="InterPro" id="IPR016119">
    <property type="entry name" value="Br/Cl_peroxidase_C"/>
</dbReference>
<dbReference type="EMBL" id="JAKKDU010000008">
    <property type="protein sequence ID" value="MCF7568286.1"/>
    <property type="molecule type" value="Genomic_DNA"/>
</dbReference>
<evidence type="ECO:0000259" key="3">
    <source>
        <dbReference type="Pfam" id="PF18962"/>
    </source>
</evidence>
<evidence type="ECO:0000313" key="5">
    <source>
        <dbReference type="Proteomes" id="UP001199795"/>
    </source>
</evidence>
<dbReference type="NCBIfam" id="TIGR04183">
    <property type="entry name" value="Por_Secre_tail"/>
    <property type="match status" value="1"/>
</dbReference>
<reference evidence="4" key="1">
    <citation type="submission" date="2022-01" db="EMBL/GenBank/DDBJ databases">
        <title>Draft genome sequence of Sabulilitoribacter arenilitoris KCTC 52401.</title>
        <authorList>
            <person name="Oh J.-S."/>
        </authorList>
    </citation>
    <scope>NUCLEOTIDE SEQUENCE</scope>
    <source>
        <strain evidence="4">HMF6543</strain>
    </source>
</reference>
<dbReference type="Gene3D" id="1.10.606.20">
    <property type="match status" value="1"/>
</dbReference>
<dbReference type="PANTHER" id="PTHR16026:SF0">
    <property type="entry name" value="CARTILAGE ACIDIC PROTEIN 1"/>
    <property type="match status" value="1"/>
</dbReference>
<dbReference type="SUPFAM" id="SSF48317">
    <property type="entry name" value="Acid phosphatase/Vanadium-dependent haloperoxidase"/>
    <property type="match status" value="1"/>
</dbReference>
<dbReference type="PANTHER" id="PTHR16026">
    <property type="entry name" value="CARTILAGE ACIDIC PROTEIN 1"/>
    <property type="match status" value="1"/>
</dbReference>
<name>A0AAE3ENQ8_9FLAO</name>
<proteinExistence type="predicted"/>
<dbReference type="SUPFAM" id="SSF69318">
    <property type="entry name" value="Integrin alpha N-terminal domain"/>
    <property type="match status" value="2"/>
</dbReference>
<organism evidence="4 5">
    <name type="scientific">Wocania arenilitoris</name>
    <dbReference type="NCBI Taxonomy" id="2044858"/>
    <lineage>
        <taxon>Bacteria</taxon>
        <taxon>Pseudomonadati</taxon>
        <taxon>Bacteroidota</taxon>
        <taxon>Flavobacteriia</taxon>
        <taxon>Flavobacteriales</taxon>
        <taxon>Flavobacteriaceae</taxon>
        <taxon>Wocania</taxon>
    </lineage>
</organism>
<feature type="domain" description="ASPIC/UnbV" evidence="2">
    <location>
        <begin position="444"/>
        <end position="509"/>
    </location>
</feature>
<dbReference type="Pfam" id="PF07593">
    <property type="entry name" value="UnbV_ASPIC"/>
    <property type="match status" value="1"/>
</dbReference>
<keyword evidence="5" id="KW-1185">Reference proteome</keyword>
<dbReference type="Pfam" id="PF18962">
    <property type="entry name" value="Por_Secre_tail"/>
    <property type="match status" value="1"/>
</dbReference>
<dbReference type="InterPro" id="IPR028994">
    <property type="entry name" value="Integrin_alpha_N"/>
</dbReference>
<dbReference type="InterPro" id="IPR036938">
    <property type="entry name" value="PAP2/HPO_sf"/>
</dbReference>
<dbReference type="InterPro" id="IPR026444">
    <property type="entry name" value="Secre_tail"/>
</dbReference>
<dbReference type="CDD" id="cd03398">
    <property type="entry name" value="PAP2_haloperoxidase"/>
    <property type="match status" value="1"/>
</dbReference>
<dbReference type="InterPro" id="IPR011519">
    <property type="entry name" value="UnbV_ASPIC"/>
</dbReference>
<dbReference type="Gene3D" id="1.10.606.10">
    <property type="entry name" value="Vanadium-containing Chloroperoxidase, domain 2"/>
    <property type="match status" value="1"/>
</dbReference>
<dbReference type="InterPro" id="IPR013517">
    <property type="entry name" value="FG-GAP"/>
</dbReference>
<keyword evidence="1" id="KW-0732">Signal</keyword>
<comment type="caution">
    <text evidence="4">The sequence shown here is derived from an EMBL/GenBank/DDBJ whole genome shotgun (WGS) entry which is preliminary data.</text>
</comment>
<evidence type="ECO:0000259" key="2">
    <source>
        <dbReference type="Pfam" id="PF07593"/>
    </source>
</evidence>
<dbReference type="Gene3D" id="2.130.10.130">
    <property type="entry name" value="Integrin alpha, N-terminal"/>
    <property type="match status" value="1"/>
</dbReference>
<gene>
    <name evidence="4" type="ORF">L3X37_07905</name>
</gene>
<protein>
    <submittedName>
        <fullName evidence="4">FG-GAP-like repeat-containing protein</fullName>
    </submittedName>
</protein>
<dbReference type="Pfam" id="PF13517">
    <property type="entry name" value="FG-GAP_3"/>
    <property type="match status" value="2"/>
</dbReference>
<dbReference type="Proteomes" id="UP001199795">
    <property type="component" value="Unassembled WGS sequence"/>
</dbReference>
<dbReference type="InterPro" id="IPR027039">
    <property type="entry name" value="Crtac1"/>
</dbReference>
<evidence type="ECO:0000313" key="4">
    <source>
        <dbReference type="EMBL" id="MCF7568286.1"/>
    </source>
</evidence>
<feature type="domain" description="Secretion system C-terminal sorting" evidence="3">
    <location>
        <begin position="1275"/>
        <end position="1343"/>
    </location>
</feature>
<sequence length="1347" mass="149318">MSHYNIKPFLIGTIIFHFFILFGYAQTFTKTSNRFGGAEFEDNVGVSVADYDNDNDLDLFVVSSSLDEDGKPFTHSRLFKNNNNGTFSDVTLEARLNNLYSEAIGEVNQIPAYIGYKFGASWGDFNNDGYPDLFLTNAYKVQLYKNNGDGTFANVTTSAGFPSIDNCANTTATWFDYNNDGFLDIYIADFKSGCGNRLYKNLGNETFAETTENVNLHNEDKNSFMAIPIDVNKDGYMDLYVTNDFSQGNDLYINYNGSWFIESSSSYGLDINIDAMGIAVGDYNLDNILDFYITDTVTNTIVEGNSDNTFQYFGTSNIYLPTDWAWDTRFADLDNDGDDDLLVCTGETILGEKVNVIYKNLYANGVNSFENITAASGIGIEKTVSYSSEVFDYDNDGDLDIFFSNSYFNTPSSFYDNKLINGFQETNLNWIKIKLKGVSSNRDGIGTKLKITTTNGSFIKYYSGMGLYSQSLQSIHFGLGETEQVTSLSIEWPSGIIDNYSNINANSHIQVTEGVDYQYLGITPSIKTIGCTDPNSCNYNPLATLEDGSCSYLESKLITGSDTSYFLSEENYTYPLGSNSTIVWQAEGGHILEGQGTNTVKIKWNVASTGKVIATETDGCSTLPIELNVSLSSANVSVNGNASVARLWNEVLLEAIRNDYARPTVHARNLFHASIAMYDSWSVYDTSGRSKTYMLGNQLGNYTTSFAGFTNTGNLDENRLKTLSYAMYRLLKHRFENSPGADESFILFDLLMDEMGYDKAYTSTDYSTNDAAALGNYIASNLINFGYVDGSRETTGYDNAYYAPVNQPLPTDLPGNTTITDPNRWQPLSLETFIDQSGNLIPGSTPDFLSPEWGNVVPFSLQNSDKSVFSRSGSSYNVYHNPGTPPLLDINTETVSGNNYKWGFSLVSIWGSHLDPTDGVMVDISPKSLGNIAISQLPTNVNDYPDFYNTFNGGDIGSGYAINPHTNAPYTEQLVPRGDYGRVLAEFWADGPDSETPPGHWFTLLNYVSDHELLVKKFEGEGEVLSNLEWDIKSYFTLGGAMHDAAIAAWGIKGWYDYLRPISAIRYMAEMGQSTNNALSNFNVAGIPLEDGFVEMVETGDPLAGNNNEHVGKIKLFTWKGHSFIADPSTDIAGVGWILAENWMPYQRPSFVTPPFAGYVSGHSTYSRAAAEVLTRITGDAYFPGGMGEFVAKKDEFLVFENGPSQDVTLQWATYRDASDQCSLSRIWGGIHPPADDIPGRIIGEQIGLDAFDYAKGYFDHTLSTNNYNVIKRNVFPNPVIEDFIRISNTLETDKFSLVDVNGKSIKIPLKEYNSSNKITEMHIPKSLSKGIYFLSVNKEKYKIILL</sequence>